<keyword evidence="3" id="KW-0804">Transcription</keyword>
<dbReference type="PANTHER" id="PTHR44688:SF16">
    <property type="entry name" value="DNA-BINDING TRANSCRIPTIONAL ACTIVATOR DEVR_DOSR"/>
    <property type="match status" value="1"/>
</dbReference>
<evidence type="ECO:0000256" key="2">
    <source>
        <dbReference type="ARBA" id="ARBA00023125"/>
    </source>
</evidence>
<dbReference type="SUPFAM" id="SSF46894">
    <property type="entry name" value="C-terminal effector domain of the bipartite response regulators"/>
    <property type="match status" value="1"/>
</dbReference>
<dbReference type="CDD" id="cd06170">
    <property type="entry name" value="LuxR_C_like"/>
    <property type="match status" value="1"/>
</dbReference>
<dbReference type="Pfam" id="PF00196">
    <property type="entry name" value="GerE"/>
    <property type="match status" value="1"/>
</dbReference>
<evidence type="ECO:0000256" key="3">
    <source>
        <dbReference type="ARBA" id="ARBA00023163"/>
    </source>
</evidence>
<dbReference type="GO" id="GO:0003677">
    <property type="term" value="F:DNA binding"/>
    <property type="evidence" value="ECO:0007669"/>
    <property type="project" value="UniProtKB-KW"/>
</dbReference>
<protein>
    <submittedName>
        <fullName evidence="5">Response regulator transcription factor</fullName>
    </submittedName>
</protein>
<dbReference type="GO" id="GO:0006355">
    <property type="term" value="P:regulation of DNA-templated transcription"/>
    <property type="evidence" value="ECO:0007669"/>
    <property type="project" value="InterPro"/>
</dbReference>
<name>A0A437RLG7_9BURK</name>
<dbReference type="RefSeq" id="WP_128228089.1">
    <property type="nucleotide sequence ID" value="NZ_SACR01000002.1"/>
</dbReference>
<keyword evidence="6" id="KW-1185">Reference proteome</keyword>
<dbReference type="PROSITE" id="PS00622">
    <property type="entry name" value="HTH_LUXR_1"/>
    <property type="match status" value="1"/>
</dbReference>
<accession>A0A437RLG7</accession>
<dbReference type="InterPro" id="IPR016032">
    <property type="entry name" value="Sig_transdc_resp-reg_C-effctor"/>
</dbReference>
<dbReference type="InterPro" id="IPR000792">
    <property type="entry name" value="Tscrpt_reg_LuxR_C"/>
</dbReference>
<keyword evidence="2" id="KW-0238">DNA-binding</keyword>
<evidence type="ECO:0000259" key="4">
    <source>
        <dbReference type="PROSITE" id="PS50043"/>
    </source>
</evidence>
<sequence>MQAWALNDASTARAQAAVARAIGAIGRAPFAAEALSGLHAAFGAASWSVYRLRRDAPPTLHLSASRGVPDTTAACFSIYRDEGLYRGDSSFQAVQALPQPGAAVMLRMRAEEAPSADHRDAIYRRHGISERLSVACLEDGGALLAVNLYCHAPAQGFAAGTVEGFGLTAATLLAAVRRHLDDEAALALPPPRRERLRQRCAQLTERELDVLEALLDGLTYDGIAARLGLSVATVKTYRARAFERLGLHFRSQLFAAFVPPGA</sequence>
<evidence type="ECO:0000313" key="6">
    <source>
        <dbReference type="Proteomes" id="UP000285575"/>
    </source>
</evidence>
<dbReference type="InterPro" id="IPR036388">
    <property type="entry name" value="WH-like_DNA-bd_sf"/>
</dbReference>
<organism evidence="5 6">
    <name type="scientific">Rubrivivax rivuli</name>
    <dbReference type="NCBI Taxonomy" id="1862385"/>
    <lineage>
        <taxon>Bacteria</taxon>
        <taxon>Pseudomonadati</taxon>
        <taxon>Pseudomonadota</taxon>
        <taxon>Betaproteobacteria</taxon>
        <taxon>Burkholderiales</taxon>
        <taxon>Sphaerotilaceae</taxon>
        <taxon>Rubrivivax</taxon>
    </lineage>
</organism>
<proteinExistence type="predicted"/>
<evidence type="ECO:0000313" key="5">
    <source>
        <dbReference type="EMBL" id="RVU47627.1"/>
    </source>
</evidence>
<dbReference type="AlphaFoldDB" id="A0A437RLG7"/>
<feature type="domain" description="HTH luxR-type" evidence="4">
    <location>
        <begin position="196"/>
        <end position="261"/>
    </location>
</feature>
<dbReference type="OrthoDB" id="7009766at2"/>
<dbReference type="SMART" id="SM00421">
    <property type="entry name" value="HTH_LUXR"/>
    <property type="match status" value="1"/>
</dbReference>
<dbReference type="PROSITE" id="PS50043">
    <property type="entry name" value="HTH_LUXR_2"/>
    <property type="match status" value="1"/>
</dbReference>
<comment type="caution">
    <text evidence="5">The sequence shown here is derived from an EMBL/GenBank/DDBJ whole genome shotgun (WGS) entry which is preliminary data.</text>
</comment>
<gene>
    <name evidence="5" type="ORF">EOE66_07820</name>
</gene>
<dbReference type="EMBL" id="SACR01000002">
    <property type="protein sequence ID" value="RVU47627.1"/>
    <property type="molecule type" value="Genomic_DNA"/>
</dbReference>
<dbReference type="Proteomes" id="UP000285575">
    <property type="component" value="Unassembled WGS sequence"/>
</dbReference>
<dbReference type="PRINTS" id="PR00038">
    <property type="entry name" value="HTHLUXR"/>
</dbReference>
<reference evidence="5 6" key="1">
    <citation type="submission" date="2019-01" db="EMBL/GenBank/DDBJ databases">
        <authorList>
            <person name="Chen W.-M."/>
        </authorList>
    </citation>
    <scope>NUCLEOTIDE SEQUENCE [LARGE SCALE GENOMIC DNA]</scope>
    <source>
        <strain evidence="5 6">KYPY4</strain>
    </source>
</reference>
<dbReference type="PANTHER" id="PTHR44688">
    <property type="entry name" value="DNA-BINDING TRANSCRIPTIONAL ACTIVATOR DEVR_DOSR"/>
    <property type="match status" value="1"/>
</dbReference>
<keyword evidence="1" id="KW-0805">Transcription regulation</keyword>
<dbReference type="Gene3D" id="1.10.10.10">
    <property type="entry name" value="Winged helix-like DNA-binding domain superfamily/Winged helix DNA-binding domain"/>
    <property type="match status" value="1"/>
</dbReference>
<evidence type="ECO:0000256" key="1">
    <source>
        <dbReference type="ARBA" id="ARBA00023015"/>
    </source>
</evidence>